<feature type="transmembrane region" description="Helical" evidence="2">
    <location>
        <begin position="166"/>
        <end position="184"/>
    </location>
</feature>
<accession>A0AAN7UG02</accession>
<keyword evidence="4" id="KW-1185">Reference proteome</keyword>
<proteinExistence type="predicted"/>
<dbReference type="AlphaFoldDB" id="A0AAN7UG02"/>
<sequence>MARAESGGFPYPSAIQLRFPISTVTSSPPVVPNTQPALPSSSPPSTQDIFTVRGQYRPRGPIPIVPLTLSNPFRLILSTATETVSVHYQNGSESQNRHSALPPELEDDIKAAVLASMPSQDPLEMRIRRTVPWRKGIRWTILSLCISLVIGEIPVCILFGFDISAIFAFSLGPTLALWNGWRLFRLRQKFDNEVISGWHIGLECTSILTIIAISVAVGIWSEDRAAVQDYYALEAAYYDDYAATYEDFWRGLSLVIIFALCGILHFIVLILTSLEKWTKPAYMQMAAARALQHKQPPQIIVQYTPTCPHCHGHEPRPGEDENSYLARIGDSQPQGVAPVTVAKHKEAMFTEETLHDHEYSRR</sequence>
<keyword evidence="2" id="KW-1133">Transmembrane helix</keyword>
<dbReference type="EMBL" id="JAWHQM010000005">
    <property type="protein sequence ID" value="KAK5627513.1"/>
    <property type="molecule type" value="Genomic_DNA"/>
</dbReference>
<protein>
    <submittedName>
        <fullName evidence="3">Uncharacterized protein</fullName>
    </submittedName>
</protein>
<gene>
    <name evidence="3" type="ORF">RRF57_003228</name>
</gene>
<evidence type="ECO:0000313" key="4">
    <source>
        <dbReference type="Proteomes" id="UP001305414"/>
    </source>
</evidence>
<dbReference type="Proteomes" id="UP001305414">
    <property type="component" value="Unassembled WGS sequence"/>
</dbReference>
<comment type="caution">
    <text evidence="3">The sequence shown here is derived from an EMBL/GenBank/DDBJ whole genome shotgun (WGS) entry which is preliminary data.</text>
</comment>
<evidence type="ECO:0000256" key="2">
    <source>
        <dbReference type="SAM" id="Phobius"/>
    </source>
</evidence>
<organism evidence="3 4">
    <name type="scientific">Xylaria bambusicola</name>
    <dbReference type="NCBI Taxonomy" id="326684"/>
    <lineage>
        <taxon>Eukaryota</taxon>
        <taxon>Fungi</taxon>
        <taxon>Dikarya</taxon>
        <taxon>Ascomycota</taxon>
        <taxon>Pezizomycotina</taxon>
        <taxon>Sordariomycetes</taxon>
        <taxon>Xylariomycetidae</taxon>
        <taxon>Xylariales</taxon>
        <taxon>Xylariaceae</taxon>
        <taxon>Xylaria</taxon>
    </lineage>
</organism>
<name>A0AAN7UG02_9PEZI</name>
<feature type="transmembrane region" description="Helical" evidence="2">
    <location>
        <begin position="248"/>
        <end position="274"/>
    </location>
</feature>
<reference evidence="3 4" key="1">
    <citation type="submission" date="2023-10" db="EMBL/GenBank/DDBJ databases">
        <title>Draft genome sequence of Xylaria bambusicola isolate GMP-LS, the root and basal stem rot pathogen of sugarcane in Indonesia.</title>
        <authorList>
            <person name="Selvaraj P."/>
            <person name="Muralishankar V."/>
            <person name="Muruganantham S."/>
            <person name="Sp S."/>
            <person name="Haryani S."/>
            <person name="Lau K.J.X."/>
            <person name="Naqvi N.I."/>
        </authorList>
    </citation>
    <scope>NUCLEOTIDE SEQUENCE [LARGE SCALE GENOMIC DNA]</scope>
    <source>
        <strain evidence="3">GMP-LS</strain>
    </source>
</reference>
<feature type="region of interest" description="Disordered" evidence="1">
    <location>
        <begin position="26"/>
        <end position="46"/>
    </location>
</feature>
<feature type="transmembrane region" description="Helical" evidence="2">
    <location>
        <begin position="136"/>
        <end position="160"/>
    </location>
</feature>
<evidence type="ECO:0000256" key="1">
    <source>
        <dbReference type="SAM" id="MobiDB-lite"/>
    </source>
</evidence>
<evidence type="ECO:0000313" key="3">
    <source>
        <dbReference type="EMBL" id="KAK5627513.1"/>
    </source>
</evidence>
<feature type="transmembrane region" description="Helical" evidence="2">
    <location>
        <begin position="196"/>
        <end position="220"/>
    </location>
</feature>
<keyword evidence="2" id="KW-0812">Transmembrane</keyword>
<keyword evidence="2" id="KW-0472">Membrane</keyword>